<reference evidence="4" key="1">
    <citation type="submission" date="2012-11" db="EMBL/GenBank/DDBJ databases">
        <authorList>
            <person name="Becker E.A."/>
            <person name="Seitzer P."/>
            <person name="Tritt A."/>
            <person name="Larsen D."/>
            <person name="Yao A."/>
            <person name="Wu D."/>
            <person name="Darling A."/>
            <person name="Eisen J.A."/>
            <person name="Facciotti M.T."/>
        </authorList>
    </citation>
    <scope>NUCLEOTIDE SEQUENCE [LARGE SCALE GENOMIC DNA]</scope>
    <source>
        <strain evidence="4">ATCC 29605 / DSM 3757 / JCM 8879 / NBRC 14742 / NCIMB 2012 / VKM B-1768 / DS2</strain>
    </source>
</reference>
<evidence type="ECO:0000256" key="1">
    <source>
        <dbReference type="SAM" id="MobiDB-lite"/>
    </source>
</evidence>
<name>A0A384LA46_HALVD</name>
<dbReference type="PROSITE" id="PS51257">
    <property type="entry name" value="PROKAR_LIPOPROTEIN"/>
    <property type="match status" value="1"/>
</dbReference>
<accession>A0A384LA46</accession>
<evidence type="ECO:0000313" key="3">
    <source>
        <dbReference type="EMBL" id="ELY33740.1"/>
    </source>
</evidence>
<dbReference type="RefSeq" id="WP_004042031.1">
    <property type="nucleotide sequence ID" value="NC_013967.1"/>
</dbReference>
<reference evidence="3 4" key="2">
    <citation type="journal article" date="2014" name="PLoS Genet.">
        <title>Phylogenetically driven sequencing of extremely halophilic archaea reveals strategies for static and dynamic osmo-response.</title>
        <authorList>
            <person name="Becker E.A."/>
            <person name="Seitzer P.M."/>
            <person name="Tritt A."/>
            <person name="Larsen D."/>
            <person name="Krusor M."/>
            <person name="Yao A.I."/>
            <person name="Wu D."/>
            <person name="Madern D."/>
            <person name="Eisen J.A."/>
            <person name="Darling A.E."/>
            <person name="Facciotti M.T."/>
        </authorList>
    </citation>
    <scope>NUCLEOTIDE SEQUENCE [LARGE SCALE GENOMIC DNA]</scope>
    <source>
        <strain evidence="4">ATCC 29605 / DSM 3757 / JCM 8879 / NBRC 14742 / NCIMB 2012 / VKM B-1768 / DS2</strain>
    </source>
</reference>
<feature type="domain" description="DUF8121" evidence="2">
    <location>
        <begin position="27"/>
        <end position="190"/>
    </location>
</feature>
<feature type="region of interest" description="Disordered" evidence="1">
    <location>
        <begin position="93"/>
        <end position="120"/>
    </location>
</feature>
<evidence type="ECO:0000313" key="4">
    <source>
        <dbReference type="Proteomes" id="UP000011532"/>
    </source>
</evidence>
<proteinExistence type="predicted"/>
<gene>
    <name evidence="3" type="ORF">C498_06028</name>
</gene>
<dbReference type="OrthoDB" id="238548at2157"/>
<dbReference type="InterPro" id="IPR058434">
    <property type="entry name" value="DUF8121"/>
</dbReference>
<feature type="compositionally biased region" description="Acidic residues" evidence="1">
    <location>
        <begin position="207"/>
        <end position="216"/>
    </location>
</feature>
<dbReference type="GeneID" id="8925501"/>
<sequence>MRRRAFLASALTAATTLTAGCSSLGPQTEHTDPVVETDDNHRDRGKYLKFGAGDDGDLATVGVDPTSGPLPRPLAVSISHTDDTELRSLTQRFAAPDGDGSPPKLSLHGPFEGGHEPHPSVSLFRDDTATVFEVHRFGELADEIAFINFAVTEWPDSARRLVVDSTVELVETGTFEHTHVLDGELAFDFFAGTDAGDGTAETPDSSGELDTDSPRV</sequence>
<dbReference type="EMBL" id="AOHU01000040">
    <property type="protein sequence ID" value="ELY33740.1"/>
    <property type="molecule type" value="Genomic_DNA"/>
</dbReference>
<dbReference type="Pfam" id="PF26441">
    <property type="entry name" value="DUF8121"/>
    <property type="match status" value="1"/>
</dbReference>
<keyword evidence="3" id="KW-0449">Lipoprotein</keyword>
<feature type="region of interest" description="Disordered" evidence="1">
    <location>
        <begin position="194"/>
        <end position="216"/>
    </location>
</feature>
<dbReference type="Proteomes" id="UP000011532">
    <property type="component" value="Unassembled WGS sequence"/>
</dbReference>
<dbReference type="AlphaFoldDB" id="A0A384LA46"/>
<evidence type="ECO:0000259" key="2">
    <source>
        <dbReference type="Pfam" id="PF26441"/>
    </source>
</evidence>
<organism evidence="3 4">
    <name type="scientific">Haloferax volcanii (strain ATCC 29605 / DSM 3757 / JCM 8879 / NBRC 14742 / NCIMB 2012 / VKM B-1768 / DS2)</name>
    <name type="common">Halobacterium volcanii</name>
    <dbReference type="NCBI Taxonomy" id="309800"/>
    <lineage>
        <taxon>Archaea</taxon>
        <taxon>Methanobacteriati</taxon>
        <taxon>Methanobacteriota</taxon>
        <taxon>Stenosarchaea group</taxon>
        <taxon>Halobacteria</taxon>
        <taxon>Halobacteriales</taxon>
        <taxon>Haloferacaceae</taxon>
        <taxon>Haloferax</taxon>
    </lineage>
</organism>
<protein>
    <submittedName>
        <fullName evidence="3">Lipoprotein</fullName>
    </submittedName>
</protein>
<comment type="caution">
    <text evidence="3">The sequence shown here is derived from an EMBL/GenBank/DDBJ whole genome shotgun (WGS) entry which is preliminary data.</text>
</comment>
<feature type="region of interest" description="Disordered" evidence="1">
    <location>
        <begin position="20"/>
        <end position="41"/>
    </location>
</feature>
<feature type="compositionally biased region" description="Basic and acidic residues" evidence="1">
    <location>
        <begin position="29"/>
        <end position="41"/>
    </location>
</feature>